<comment type="caution">
    <text evidence="2">The sequence shown here is derived from an EMBL/GenBank/DDBJ whole genome shotgun (WGS) entry which is preliminary data.</text>
</comment>
<dbReference type="Proteomes" id="UP000789595">
    <property type="component" value="Unassembled WGS sequence"/>
</dbReference>
<gene>
    <name evidence="2" type="ORF">PECAL_2P08650</name>
</gene>
<feature type="compositionally biased region" description="Basic and acidic residues" evidence="1">
    <location>
        <begin position="174"/>
        <end position="188"/>
    </location>
</feature>
<dbReference type="AlphaFoldDB" id="A0A8J2WZB0"/>
<sequence length="384" mass="41609">MGFLDDVFDECREELQITPRVRTPKPRKKRTKPKAAAPRRDARVHVAPAAETPPPRVHAAPAEAAPPPSVMEQPRQAPPPSVLELPRSPSPLRRRNKIPTSPSKIPRDGTSADTELVKHANRLASVAASLDSLDLEALARAHQGQGASGITAAAAAAAALNSAIACAVSGEGPEEVRRKLERRAKAEQRSSNIKSKRQADARDAQRRRDALTENFEARAAKASERKMNDRASITQNTRARRESTQQAAANRRDLAAARKRLGYKDGVIPQAPQLHNPYASYLPPGATFDDDPLLKRARALRDTAAQITADLGGAPAAPVVVAAPPPSYEIPTEEAELVARAKELLKDYDPQPSKARPSNFEYGQLVNARRRRADAIRGARAIGR</sequence>
<evidence type="ECO:0000256" key="1">
    <source>
        <dbReference type="SAM" id="MobiDB-lite"/>
    </source>
</evidence>
<feature type="compositionally biased region" description="Low complexity" evidence="1">
    <location>
        <begin position="82"/>
        <end position="91"/>
    </location>
</feature>
<organism evidence="2 3">
    <name type="scientific">Pelagomonas calceolata</name>
    <dbReference type="NCBI Taxonomy" id="35677"/>
    <lineage>
        <taxon>Eukaryota</taxon>
        <taxon>Sar</taxon>
        <taxon>Stramenopiles</taxon>
        <taxon>Ochrophyta</taxon>
        <taxon>Pelagophyceae</taxon>
        <taxon>Pelagomonadales</taxon>
        <taxon>Pelagomonadaceae</taxon>
        <taxon>Pelagomonas</taxon>
    </lineage>
</organism>
<dbReference type="EMBL" id="CAKKNE010000002">
    <property type="protein sequence ID" value="CAH0367826.1"/>
    <property type="molecule type" value="Genomic_DNA"/>
</dbReference>
<reference evidence="2" key="1">
    <citation type="submission" date="2021-11" db="EMBL/GenBank/DDBJ databases">
        <authorList>
            <consortium name="Genoscope - CEA"/>
            <person name="William W."/>
        </authorList>
    </citation>
    <scope>NUCLEOTIDE SEQUENCE</scope>
</reference>
<feature type="compositionally biased region" description="Basic and acidic residues" evidence="1">
    <location>
        <begin position="197"/>
        <end position="229"/>
    </location>
</feature>
<feature type="compositionally biased region" description="Basic residues" evidence="1">
    <location>
        <begin position="22"/>
        <end position="33"/>
    </location>
</feature>
<evidence type="ECO:0000313" key="3">
    <source>
        <dbReference type="Proteomes" id="UP000789595"/>
    </source>
</evidence>
<feature type="region of interest" description="Disordered" evidence="1">
    <location>
        <begin position="1"/>
        <end position="113"/>
    </location>
</feature>
<accession>A0A8J2WZB0</accession>
<evidence type="ECO:0000313" key="2">
    <source>
        <dbReference type="EMBL" id="CAH0367826.1"/>
    </source>
</evidence>
<name>A0A8J2WZB0_9STRA</name>
<protein>
    <submittedName>
        <fullName evidence="2">Uncharacterized protein</fullName>
    </submittedName>
</protein>
<keyword evidence="3" id="KW-1185">Reference proteome</keyword>
<feature type="region of interest" description="Disordered" evidence="1">
    <location>
        <begin position="167"/>
        <end position="252"/>
    </location>
</feature>
<proteinExistence type="predicted"/>